<comment type="caution">
    <text evidence="1">The sequence shown here is derived from an EMBL/GenBank/DDBJ whole genome shotgun (WGS) entry which is preliminary data.</text>
</comment>
<dbReference type="Proteomes" id="UP000829384">
    <property type="component" value="Unassembled WGS sequence"/>
</dbReference>
<name>A0ABS9QYM0_9GAMM</name>
<evidence type="ECO:0000313" key="1">
    <source>
        <dbReference type="EMBL" id="MCG9964800.1"/>
    </source>
</evidence>
<accession>A0ABS9QYM0</accession>
<organism evidence="1 2">
    <name type="scientific">Shewanella cutis</name>
    <dbReference type="NCBI Taxonomy" id="2766780"/>
    <lineage>
        <taxon>Bacteria</taxon>
        <taxon>Pseudomonadati</taxon>
        <taxon>Pseudomonadota</taxon>
        <taxon>Gammaproteobacteria</taxon>
        <taxon>Alteromonadales</taxon>
        <taxon>Shewanellaceae</taxon>
        <taxon>Shewanella</taxon>
    </lineage>
</organism>
<evidence type="ECO:0000313" key="2">
    <source>
        <dbReference type="Proteomes" id="UP000829384"/>
    </source>
</evidence>
<dbReference type="RefSeq" id="WP_240131375.1">
    <property type="nucleotide sequence ID" value="NZ_JACSDI010000008.1"/>
</dbReference>
<sequence>MMNEFTELKVFEYLEFQQKEAAEGKRHRSDYAVIKRLLERYSELEPHINLMYQTLTIPQVNRFIGLVIDAVAFGNENQVEDVRTAPKELKAVNDKIAKLAFELSDMLDKRTQLHERTSFTSNTHYDLFELIEDAGQSNHMFEGYFKKSLRKMVGPYEQRYYPSISQIVTQLGIDAQNTLIETSSELDLILTKSERPSNADQIRAILEATQFSQNNDGDNCYFRLPDDFELSNQAIATFVNVAFDISFDKLADDIQVRNAKRKYKQLCEEN</sequence>
<proteinExistence type="predicted"/>
<keyword evidence="2" id="KW-1185">Reference proteome</keyword>
<gene>
    <name evidence="1" type="ORF">H9J30_12860</name>
</gene>
<protein>
    <submittedName>
        <fullName evidence="1">Uncharacterized protein</fullName>
    </submittedName>
</protein>
<reference evidence="1 2" key="1">
    <citation type="submission" date="2020-08" db="EMBL/GenBank/DDBJ databases">
        <title>Whole genome sequence of Shewanella sp strain PS-2.</title>
        <authorList>
            <person name="Das S.K."/>
        </authorList>
    </citation>
    <scope>NUCLEOTIDE SEQUENCE [LARGE SCALE GENOMIC DNA]</scope>
    <source>
        <strain evidence="1 2">PS-2</strain>
    </source>
</reference>
<dbReference type="EMBL" id="JACSDI010000008">
    <property type="protein sequence ID" value="MCG9964800.1"/>
    <property type="molecule type" value="Genomic_DNA"/>
</dbReference>